<name>A0A7C9BEA3_9BACT</name>
<dbReference type="AlphaFoldDB" id="A0A7C9BEA3"/>
<dbReference type="Pfam" id="PF05685">
    <property type="entry name" value="Uma2"/>
    <property type="match status" value="1"/>
</dbReference>
<dbReference type="InterPro" id="IPR008538">
    <property type="entry name" value="Uma2"/>
</dbReference>
<gene>
    <name evidence="2" type="ORF">GBK04_19080</name>
</gene>
<dbReference type="SUPFAM" id="SSF52980">
    <property type="entry name" value="Restriction endonuclease-like"/>
    <property type="match status" value="1"/>
</dbReference>
<protein>
    <submittedName>
        <fullName evidence="2">Uma2 family endonuclease</fullName>
    </submittedName>
</protein>
<keyword evidence="3" id="KW-1185">Reference proteome</keyword>
<dbReference type="InterPro" id="IPR012296">
    <property type="entry name" value="Nuclease_put_TT1808"/>
</dbReference>
<dbReference type="Proteomes" id="UP000479293">
    <property type="component" value="Unassembled WGS sequence"/>
</dbReference>
<keyword evidence="2" id="KW-0540">Nuclease</keyword>
<dbReference type="EMBL" id="WHLY01000002">
    <property type="protein sequence ID" value="MPR35398.1"/>
    <property type="molecule type" value="Genomic_DNA"/>
</dbReference>
<feature type="domain" description="Putative restriction endonuclease" evidence="1">
    <location>
        <begin position="20"/>
        <end position="193"/>
    </location>
</feature>
<keyword evidence="2" id="KW-0378">Hydrolase</keyword>
<dbReference type="InterPro" id="IPR011335">
    <property type="entry name" value="Restrct_endonuc-II-like"/>
</dbReference>
<keyword evidence="2" id="KW-0255">Endonuclease</keyword>
<dbReference type="PANTHER" id="PTHR34107">
    <property type="entry name" value="SLL0198 PROTEIN-RELATED"/>
    <property type="match status" value="1"/>
</dbReference>
<evidence type="ECO:0000313" key="2">
    <source>
        <dbReference type="EMBL" id="MPR35398.1"/>
    </source>
</evidence>
<dbReference type="CDD" id="cd06260">
    <property type="entry name" value="DUF820-like"/>
    <property type="match status" value="1"/>
</dbReference>
<accession>A0A7C9BEA3</accession>
<evidence type="ECO:0000259" key="1">
    <source>
        <dbReference type="Pfam" id="PF05685"/>
    </source>
</evidence>
<organism evidence="2 3">
    <name type="scientific">Salmonirosea aquatica</name>
    <dbReference type="NCBI Taxonomy" id="2654236"/>
    <lineage>
        <taxon>Bacteria</taxon>
        <taxon>Pseudomonadati</taxon>
        <taxon>Bacteroidota</taxon>
        <taxon>Cytophagia</taxon>
        <taxon>Cytophagales</taxon>
        <taxon>Spirosomataceae</taxon>
        <taxon>Salmonirosea</taxon>
    </lineage>
</organism>
<dbReference type="RefSeq" id="WP_152762410.1">
    <property type="nucleotide sequence ID" value="NZ_WHLY01000002.1"/>
</dbReference>
<dbReference type="Gene3D" id="3.90.1570.10">
    <property type="entry name" value="tt1808, chain A"/>
    <property type="match status" value="1"/>
</dbReference>
<sequence length="204" mass="22967">MAVITSLSQLDPQGTYSYADYLSWRFDQALEIIRGKIFPMSGPSRTHQKISWKLSGLFFNHFNNQPCEAYAAPFDVRLYNRTKSLKADRDIYTVVQPDLCIICDLEKLDERGCLGAPDLVVEILSPGNAAREMKIKRELYGESGVQEYWIVDPARETLTRYNLEEGGTYGRPLIFVSDETVPSVVFPDLKLDLGELFAGVGEGS</sequence>
<dbReference type="GO" id="GO:0004519">
    <property type="term" value="F:endonuclease activity"/>
    <property type="evidence" value="ECO:0007669"/>
    <property type="project" value="UniProtKB-KW"/>
</dbReference>
<reference evidence="2 3" key="1">
    <citation type="submission" date="2019-10" db="EMBL/GenBank/DDBJ databases">
        <title>Draft Genome Sequence of Cytophagaceae sp. SJW1-29.</title>
        <authorList>
            <person name="Choi A."/>
        </authorList>
    </citation>
    <scope>NUCLEOTIDE SEQUENCE [LARGE SCALE GENOMIC DNA]</scope>
    <source>
        <strain evidence="2 3">SJW1-29</strain>
    </source>
</reference>
<dbReference type="PANTHER" id="PTHR34107:SF4">
    <property type="entry name" value="SLL1222 PROTEIN"/>
    <property type="match status" value="1"/>
</dbReference>
<proteinExistence type="predicted"/>
<evidence type="ECO:0000313" key="3">
    <source>
        <dbReference type="Proteomes" id="UP000479293"/>
    </source>
</evidence>
<comment type="caution">
    <text evidence="2">The sequence shown here is derived from an EMBL/GenBank/DDBJ whole genome shotgun (WGS) entry which is preliminary data.</text>
</comment>